<keyword evidence="2" id="KW-1185">Reference proteome</keyword>
<dbReference type="EMBL" id="OX597826">
    <property type="protein sequence ID" value="CAI9732094.1"/>
    <property type="molecule type" value="Genomic_DNA"/>
</dbReference>
<accession>A0AA36FCE5</accession>
<dbReference type="AlphaFoldDB" id="A0AA36FCE5"/>
<sequence length="153" mass="17352">MLSLTRCGYSGKYSKAVMQCDWTGSTETVKRTNDTLKTPGSQIIFKQHTFVACSRESSGIVVGYHAIQPHLNQMVLDADFTLKATDLKELWRNIYMAVHAFIKSSVTIPIINKIRKACKVREDNIVDDTEFQDKCHYISGKKLEPRAPKIIDI</sequence>
<proteinExistence type="predicted"/>
<dbReference type="Proteomes" id="UP001162480">
    <property type="component" value="Chromosome 13"/>
</dbReference>
<name>A0AA36FCE5_OCTVU</name>
<gene>
    <name evidence="1" type="ORF">OCTVUL_1B021356</name>
</gene>
<organism evidence="1 2">
    <name type="scientific">Octopus vulgaris</name>
    <name type="common">Common octopus</name>
    <dbReference type="NCBI Taxonomy" id="6645"/>
    <lineage>
        <taxon>Eukaryota</taxon>
        <taxon>Metazoa</taxon>
        <taxon>Spiralia</taxon>
        <taxon>Lophotrochozoa</taxon>
        <taxon>Mollusca</taxon>
        <taxon>Cephalopoda</taxon>
        <taxon>Coleoidea</taxon>
        <taxon>Octopodiformes</taxon>
        <taxon>Octopoda</taxon>
        <taxon>Incirrata</taxon>
        <taxon>Octopodidae</taxon>
        <taxon>Octopus</taxon>
    </lineage>
</organism>
<evidence type="ECO:0000313" key="1">
    <source>
        <dbReference type="EMBL" id="CAI9732094.1"/>
    </source>
</evidence>
<reference evidence="1" key="1">
    <citation type="submission" date="2023-08" db="EMBL/GenBank/DDBJ databases">
        <authorList>
            <person name="Alioto T."/>
            <person name="Alioto T."/>
            <person name="Gomez Garrido J."/>
        </authorList>
    </citation>
    <scope>NUCLEOTIDE SEQUENCE</scope>
</reference>
<evidence type="ECO:0000313" key="2">
    <source>
        <dbReference type="Proteomes" id="UP001162480"/>
    </source>
</evidence>
<protein>
    <submittedName>
        <fullName evidence="1">Uncharacterized protein</fullName>
    </submittedName>
</protein>